<comment type="catalytic activity">
    <reaction evidence="1">
        <text>ATP + protein L-histidine = ADP + protein N-phospho-L-histidine.</text>
        <dbReference type="EC" id="2.7.13.3"/>
    </reaction>
</comment>
<evidence type="ECO:0000256" key="2">
    <source>
        <dbReference type="ARBA" id="ARBA00004236"/>
    </source>
</evidence>
<dbReference type="PRINTS" id="PR00344">
    <property type="entry name" value="BCTRLSENSOR"/>
</dbReference>
<dbReference type="SMART" id="SM00388">
    <property type="entry name" value="HisKA"/>
    <property type="match status" value="1"/>
</dbReference>
<keyword evidence="7" id="KW-0547">Nucleotide-binding</keyword>
<evidence type="ECO:0000256" key="1">
    <source>
        <dbReference type="ARBA" id="ARBA00000085"/>
    </source>
</evidence>
<evidence type="ECO:0000256" key="10">
    <source>
        <dbReference type="ARBA" id="ARBA00023012"/>
    </source>
</evidence>
<dbReference type="Pfam" id="PF00512">
    <property type="entry name" value="HisKA"/>
    <property type="match status" value="1"/>
</dbReference>
<dbReference type="InterPro" id="IPR050736">
    <property type="entry name" value="Sensor_HK_Regulatory"/>
</dbReference>
<feature type="domain" description="Histidine kinase" evidence="13">
    <location>
        <begin position="138"/>
        <end position="357"/>
    </location>
</feature>
<feature type="transmembrane region" description="Helical" evidence="12">
    <location>
        <begin position="51"/>
        <end position="74"/>
    </location>
</feature>
<evidence type="ECO:0000313" key="14">
    <source>
        <dbReference type="EMBL" id="OHA62841.1"/>
    </source>
</evidence>
<dbReference type="STRING" id="1802443.A2117_02605"/>
<gene>
    <name evidence="14" type="ORF">A2117_02605</name>
</gene>
<keyword evidence="12" id="KW-1133">Transmembrane helix</keyword>
<keyword evidence="9" id="KW-0067">ATP-binding</keyword>
<dbReference type="GO" id="GO:0005524">
    <property type="term" value="F:ATP binding"/>
    <property type="evidence" value="ECO:0007669"/>
    <property type="project" value="UniProtKB-KW"/>
</dbReference>
<name>A0A1G2QSG4_9BACT</name>
<keyword evidence="5" id="KW-0597">Phosphoprotein</keyword>
<dbReference type="InterPro" id="IPR004358">
    <property type="entry name" value="Sig_transdc_His_kin-like_C"/>
</dbReference>
<dbReference type="PROSITE" id="PS50109">
    <property type="entry name" value="HIS_KIN"/>
    <property type="match status" value="1"/>
</dbReference>
<evidence type="ECO:0000256" key="8">
    <source>
        <dbReference type="ARBA" id="ARBA00022777"/>
    </source>
</evidence>
<accession>A0A1G2QSG4</accession>
<keyword evidence="6" id="KW-0808">Transferase</keyword>
<dbReference type="CDD" id="cd00082">
    <property type="entry name" value="HisKA"/>
    <property type="match status" value="1"/>
</dbReference>
<dbReference type="Gene3D" id="1.10.287.130">
    <property type="match status" value="1"/>
</dbReference>
<dbReference type="SMART" id="SM00387">
    <property type="entry name" value="HATPase_c"/>
    <property type="match status" value="1"/>
</dbReference>
<dbReference type="Pfam" id="PF02518">
    <property type="entry name" value="HATPase_c"/>
    <property type="match status" value="1"/>
</dbReference>
<keyword evidence="11 12" id="KW-0472">Membrane</keyword>
<evidence type="ECO:0000256" key="4">
    <source>
        <dbReference type="ARBA" id="ARBA00022475"/>
    </source>
</evidence>
<sequence length="357" mass="40585">MFITLALIAVFNFILPAFFDNPRFIPLSALFIFPFVAFTSYAILRYKLFNIRVVGTAVLIFLLSVVTFSEVIFANDFALIVYRSAVFLLVLVFGILLIRDMLREVEQREKLTTLNEKLQVAYKEVERLSKAKSEFISIASHQLRTPLTAIKGYISMILEGSYGKIVDRAKIPIENVYKSNQRLINLVNDLLSISRIESGKMGLEPEESSIEEIIMGAIDDLKITAEKKKLYLKFEKPTESLPKIMLDKDKMRQVILNLVDNAIKYTPKGGVAIEAQILDSRCRILIRDTGEGMNEEELTKIFESFSRGTVGTKAYTEGVGLGLYIARRFVEMHRGRVWAESEGKDKGSTFYIELPMM</sequence>
<keyword evidence="10" id="KW-0902">Two-component regulatory system</keyword>
<dbReference type="InterPro" id="IPR036097">
    <property type="entry name" value="HisK_dim/P_sf"/>
</dbReference>
<protein>
    <recommendedName>
        <fullName evidence="3">histidine kinase</fullName>
        <ecNumber evidence="3">2.7.13.3</ecNumber>
    </recommendedName>
</protein>
<dbReference type="FunFam" id="3.30.565.10:FF:000023">
    <property type="entry name" value="PAS domain-containing sensor histidine kinase"/>
    <property type="match status" value="1"/>
</dbReference>
<proteinExistence type="predicted"/>
<comment type="caution">
    <text evidence="14">The sequence shown here is derived from an EMBL/GenBank/DDBJ whole genome shotgun (WGS) entry which is preliminary data.</text>
</comment>
<dbReference type="GO" id="GO:0000155">
    <property type="term" value="F:phosphorelay sensor kinase activity"/>
    <property type="evidence" value="ECO:0007669"/>
    <property type="project" value="InterPro"/>
</dbReference>
<evidence type="ECO:0000256" key="5">
    <source>
        <dbReference type="ARBA" id="ARBA00022553"/>
    </source>
</evidence>
<dbReference type="SUPFAM" id="SSF55874">
    <property type="entry name" value="ATPase domain of HSP90 chaperone/DNA topoisomerase II/histidine kinase"/>
    <property type="match status" value="1"/>
</dbReference>
<dbReference type="InterPro" id="IPR003594">
    <property type="entry name" value="HATPase_dom"/>
</dbReference>
<evidence type="ECO:0000256" key="6">
    <source>
        <dbReference type="ARBA" id="ARBA00022679"/>
    </source>
</evidence>
<dbReference type="SUPFAM" id="SSF47384">
    <property type="entry name" value="Homodimeric domain of signal transducing histidine kinase"/>
    <property type="match status" value="1"/>
</dbReference>
<evidence type="ECO:0000256" key="11">
    <source>
        <dbReference type="ARBA" id="ARBA00023136"/>
    </source>
</evidence>
<dbReference type="PANTHER" id="PTHR43711">
    <property type="entry name" value="TWO-COMPONENT HISTIDINE KINASE"/>
    <property type="match status" value="1"/>
</dbReference>
<dbReference type="InterPro" id="IPR036890">
    <property type="entry name" value="HATPase_C_sf"/>
</dbReference>
<feature type="transmembrane region" description="Helical" evidence="12">
    <location>
        <begin position="80"/>
        <end position="98"/>
    </location>
</feature>
<evidence type="ECO:0000256" key="3">
    <source>
        <dbReference type="ARBA" id="ARBA00012438"/>
    </source>
</evidence>
<evidence type="ECO:0000313" key="15">
    <source>
        <dbReference type="Proteomes" id="UP000179245"/>
    </source>
</evidence>
<comment type="subcellular location">
    <subcellularLocation>
        <location evidence="2">Cell membrane</location>
    </subcellularLocation>
</comment>
<dbReference type="EMBL" id="MHTO01000002">
    <property type="protein sequence ID" value="OHA62841.1"/>
    <property type="molecule type" value="Genomic_DNA"/>
</dbReference>
<evidence type="ECO:0000256" key="7">
    <source>
        <dbReference type="ARBA" id="ARBA00022741"/>
    </source>
</evidence>
<dbReference type="Proteomes" id="UP000179245">
    <property type="component" value="Unassembled WGS sequence"/>
</dbReference>
<evidence type="ECO:0000256" key="9">
    <source>
        <dbReference type="ARBA" id="ARBA00022840"/>
    </source>
</evidence>
<evidence type="ECO:0000256" key="12">
    <source>
        <dbReference type="SAM" id="Phobius"/>
    </source>
</evidence>
<dbReference type="InterPro" id="IPR003661">
    <property type="entry name" value="HisK_dim/P_dom"/>
</dbReference>
<dbReference type="EC" id="2.7.13.3" evidence="3"/>
<reference evidence="14 15" key="1">
    <citation type="journal article" date="2016" name="Nat. Commun.">
        <title>Thousands of microbial genomes shed light on interconnected biogeochemical processes in an aquifer system.</title>
        <authorList>
            <person name="Anantharaman K."/>
            <person name="Brown C.T."/>
            <person name="Hug L.A."/>
            <person name="Sharon I."/>
            <person name="Castelle C.J."/>
            <person name="Probst A.J."/>
            <person name="Thomas B.C."/>
            <person name="Singh A."/>
            <person name="Wilkins M.J."/>
            <person name="Karaoz U."/>
            <person name="Brodie E.L."/>
            <person name="Williams K.H."/>
            <person name="Hubbard S.S."/>
            <person name="Banfield J.F."/>
        </authorList>
    </citation>
    <scope>NUCLEOTIDE SEQUENCE [LARGE SCALE GENOMIC DNA]</scope>
</reference>
<evidence type="ECO:0000259" key="13">
    <source>
        <dbReference type="PROSITE" id="PS50109"/>
    </source>
</evidence>
<dbReference type="GO" id="GO:0005886">
    <property type="term" value="C:plasma membrane"/>
    <property type="evidence" value="ECO:0007669"/>
    <property type="project" value="UniProtKB-SubCell"/>
</dbReference>
<keyword evidence="8" id="KW-0418">Kinase</keyword>
<organism evidence="14 15">
    <name type="scientific">Candidatus Wildermuthbacteria bacterium GWA2_46_15</name>
    <dbReference type="NCBI Taxonomy" id="1802443"/>
    <lineage>
        <taxon>Bacteria</taxon>
        <taxon>Candidatus Wildermuthiibacteriota</taxon>
    </lineage>
</organism>
<dbReference type="AlphaFoldDB" id="A0A1G2QSG4"/>
<dbReference type="Gene3D" id="3.30.565.10">
    <property type="entry name" value="Histidine kinase-like ATPase, C-terminal domain"/>
    <property type="match status" value="1"/>
</dbReference>
<keyword evidence="12" id="KW-0812">Transmembrane</keyword>
<dbReference type="InterPro" id="IPR005467">
    <property type="entry name" value="His_kinase_dom"/>
</dbReference>
<dbReference type="PANTHER" id="PTHR43711:SF31">
    <property type="entry name" value="HISTIDINE KINASE"/>
    <property type="match status" value="1"/>
</dbReference>
<keyword evidence="4" id="KW-1003">Cell membrane</keyword>
<feature type="transmembrane region" description="Helical" evidence="12">
    <location>
        <begin position="26"/>
        <end position="44"/>
    </location>
</feature>